<evidence type="ECO:0000313" key="2">
    <source>
        <dbReference type="EMBL" id="CAF0975362.1"/>
    </source>
</evidence>
<sequence>MDVNKGNVLQDADGGKLDGKLDKDARPAKTPMDSTSDSSKAESAGNDHAFSSSQNKKMDAIKAGVESVKESIQGKKAADKVEKANDPREAPSDRVDAALEAGKAATKADEHACKSECHKVKHATS</sequence>
<gene>
    <name evidence="2" type="ORF">EDS130_LOCUS13586</name>
</gene>
<dbReference type="Proteomes" id="UP000663852">
    <property type="component" value="Unassembled WGS sequence"/>
</dbReference>
<evidence type="ECO:0000313" key="3">
    <source>
        <dbReference type="Proteomes" id="UP000663852"/>
    </source>
</evidence>
<comment type="caution">
    <text evidence="2">The sequence shown here is derived from an EMBL/GenBank/DDBJ whole genome shotgun (WGS) entry which is preliminary data.</text>
</comment>
<accession>A0A814EXN5</accession>
<feature type="region of interest" description="Disordered" evidence="1">
    <location>
        <begin position="1"/>
        <end position="95"/>
    </location>
</feature>
<feature type="compositionally biased region" description="Basic and acidic residues" evidence="1">
    <location>
        <begin position="13"/>
        <end position="27"/>
    </location>
</feature>
<dbReference type="OrthoDB" id="10046431at2759"/>
<organism evidence="2 3">
    <name type="scientific">Adineta ricciae</name>
    <name type="common">Rotifer</name>
    <dbReference type="NCBI Taxonomy" id="249248"/>
    <lineage>
        <taxon>Eukaryota</taxon>
        <taxon>Metazoa</taxon>
        <taxon>Spiralia</taxon>
        <taxon>Gnathifera</taxon>
        <taxon>Rotifera</taxon>
        <taxon>Eurotatoria</taxon>
        <taxon>Bdelloidea</taxon>
        <taxon>Adinetida</taxon>
        <taxon>Adinetidae</taxon>
        <taxon>Adineta</taxon>
    </lineage>
</organism>
<evidence type="ECO:0000256" key="1">
    <source>
        <dbReference type="SAM" id="MobiDB-lite"/>
    </source>
</evidence>
<dbReference type="AlphaFoldDB" id="A0A814EXN5"/>
<name>A0A814EXN5_ADIRI</name>
<reference evidence="2" key="1">
    <citation type="submission" date="2021-02" db="EMBL/GenBank/DDBJ databases">
        <authorList>
            <person name="Nowell W R."/>
        </authorList>
    </citation>
    <scope>NUCLEOTIDE SEQUENCE</scope>
</reference>
<proteinExistence type="predicted"/>
<dbReference type="EMBL" id="CAJNOJ010000054">
    <property type="protein sequence ID" value="CAF0975362.1"/>
    <property type="molecule type" value="Genomic_DNA"/>
</dbReference>
<protein>
    <submittedName>
        <fullName evidence="2">Uncharacterized protein</fullName>
    </submittedName>
</protein>
<feature type="compositionally biased region" description="Basic and acidic residues" evidence="1">
    <location>
        <begin position="67"/>
        <end position="95"/>
    </location>
</feature>